<dbReference type="GO" id="GO:0005886">
    <property type="term" value="C:plasma membrane"/>
    <property type="evidence" value="ECO:0007669"/>
    <property type="project" value="UniProtKB-SubCell"/>
</dbReference>
<evidence type="ECO:0000256" key="1">
    <source>
        <dbReference type="ARBA" id="ARBA00004651"/>
    </source>
</evidence>
<gene>
    <name evidence="3" type="ORF">KL86CLO1_10190</name>
</gene>
<dbReference type="InterPro" id="IPR053160">
    <property type="entry name" value="MFS_DHA3_Transporter"/>
</dbReference>
<feature type="transmembrane region" description="Helical" evidence="2">
    <location>
        <begin position="292"/>
        <end position="309"/>
    </location>
</feature>
<reference evidence="3" key="1">
    <citation type="submission" date="2016-04" db="EMBL/GenBank/DDBJ databases">
        <authorList>
            <person name="Evans L.H."/>
            <person name="Alamgir A."/>
            <person name="Owens N."/>
            <person name="Weber N.D."/>
            <person name="Virtaneva K."/>
            <person name="Barbian K."/>
            <person name="Babar A."/>
            <person name="Rosenke K."/>
        </authorList>
    </citation>
    <scope>NUCLEOTIDE SEQUENCE</scope>
    <source>
        <strain evidence="3">86</strain>
    </source>
</reference>
<feature type="transmembrane region" description="Helical" evidence="2">
    <location>
        <begin position="71"/>
        <end position="89"/>
    </location>
</feature>
<dbReference type="PANTHER" id="PTHR23530:SF1">
    <property type="entry name" value="PERMEASE, MAJOR FACILITATOR SUPERFAMILY-RELATED"/>
    <property type="match status" value="1"/>
</dbReference>
<accession>A0A212IXQ7</accession>
<dbReference type="EMBL" id="FLUN01000001">
    <property type="protein sequence ID" value="SBV91989.1"/>
    <property type="molecule type" value="Genomic_DNA"/>
</dbReference>
<feature type="transmembrane region" description="Helical" evidence="2">
    <location>
        <begin position="38"/>
        <end position="59"/>
    </location>
</feature>
<sequence length="396" mass="42461">MDGKRRSIALLFACNFLCGLCFYAPVATLYRQAAGLSLLNISVIESVSFGVMLVLEAPWGRLADRLGHRRTIVICFFILALSKVVFWRAETVCGFLVERLLLAAAGAGLSGCDSAYLFSLSEEGEAQKVYERWNAWQTAGMLAAGGISSLFLTGRYRLSALLTVFTYLGAALLTLGLTEPEGEVRNSRERPDFKEAFRQSLRLTPFLLAAALLSETAQFITVFLSQAQYLRAGISERWFGLLYAVVTAVSLLGAASHALTRRLGEGRSIGVLLLVAALICLGMAIWPLGVVAVAGVVLLRLAAALFLPLSLSLQNREAARGSVGQATQLSCNAVVMDLVSLFLNPAFGQSAELGTDRALLLGGLACGVGLAVVAGWRRTEGRRNTDRHSSPRAGPQ</sequence>
<proteinExistence type="predicted"/>
<evidence type="ECO:0000256" key="2">
    <source>
        <dbReference type="SAM" id="Phobius"/>
    </source>
</evidence>
<dbReference type="PANTHER" id="PTHR23530">
    <property type="entry name" value="TRANSPORT PROTEIN-RELATED"/>
    <property type="match status" value="1"/>
</dbReference>
<dbReference type="AlphaFoldDB" id="A0A212IXQ7"/>
<dbReference type="InterPro" id="IPR036259">
    <property type="entry name" value="MFS_trans_sf"/>
</dbReference>
<feature type="transmembrane region" description="Helical" evidence="2">
    <location>
        <begin position="359"/>
        <end position="377"/>
    </location>
</feature>
<feature type="transmembrane region" description="Helical" evidence="2">
    <location>
        <begin position="158"/>
        <end position="178"/>
    </location>
</feature>
<dbReference type="Gene3D" id="1.20.1250.20">
    <property type="entry name" value="MFS general substrate transporter like domains"/>
    <property type="match status" value="1"/>
</dbReference>
<keyword evidence="2" id="KW-1133">Transmembrane helix</keyword>
<feature type="transmembrane region" description="Helical" evidence="2">
    <location>
        <begin position="238"/>
        <end position="256"/>
    </location>
</feature>
<feature type="transmembrane region" description="Helical" evidence="2">
    <location>
        <begin position="268"/>
        <end position="286"/>
    </location>
</feature>
<comment type="subcellular location">
    <subcellularLocation>
        <location evidence="1">Cell membrane</location>
        <topology evidence="1">Multi-pass membrane protein</topology>
    </subcellularLocation>
</comment>
<dbReference type="InterPro" id="IPR011701">
    <property type="entry name" value="MFS"/>
</dbReference>
<feature type="transmembrane region" description="Helical" evidence="2">
    <location>
        <begin position="206"/>
        <end position="226"/>
    </location>
</feature>
<feature type="transmembrane region" description="Helical" evidence="2">
    <location>
        <begin position="329"/>
        <end position="347"/>
    </location>
</feature>
<dbReference type="SUPFAM" id="SSF103473">
    <property type="entry name" value="MFS general substrate transporter"/>
    <property type="match status" value="1"/>
</dbReference>
<dbReference type="GO" id="GO:0022857">
    <property type="term" value="F:transmembrane transporter activity"/>
    <property type="evidence" value="ECO:0007669"/>
    <property type="project" value="InterPro"/>
</dbReference>
<keyword evidence="2" id="KW-0812">Transmembrane</keyword>
<dbReference type="CDD" id="cd06174">
    <property type="entry name" value="MFS"/>
    <property type="match status" value="1"/>
</dbReference>
<evidence type="ECO:0000313" key="3">
    <source>
        <dbReference type="EMBL" id="SBV91989.1"/>
    </source>
</evidence>
<protein>
    <submittedName>
        <fullName evidence="3">Transporter, major facilitator family protein</fullName>
    </submittedName>
</protein>
<feature type="transmembrane region" description="Helical" evidence="2">
    <location>
        <begin position="7"/>
        <end position="26"/>
    </location>
</feature>
<keyword evidence="2" id="KW-0472">Membrane</keyword>
<name>A0A212IXQ7_9FIRM</name>
<dbReference type="Pfam" id="PF07690">
    <property type="entry name" value="MFS_1"/>
    <property type="match status" value="1"/>
</dbReference>
<organism evidence="3">
    <name type="scientific">uncultured Eubacteriales bacterium</name>
    <dbReference type="NCBI Taxonomy" id="172733"/>
    <lineage>
        <taxon>Bacteria</taxon>
        <taxon>Bacillati</taxon>
        <taxon>Bacillota</taxon>
        <taxon>Clostridia</taxon>
        <taxon>Eubacteriales</taxon>
        <taxon>environmental samples</taxon>
    </lineage>
</organism>